<accession>A0A7R9H202</accession>
<feature type="region of interest" description="Disordered" evidence="1">
    <location>
        <begin position="103"/>
        <end position="124"/>
    </location>
</feature>
<dbReference type="EMBL" id="OC319736">
    <property type="protein sequence ID" value="CAD7406182.1"/>
    <property type="molecule type" value="Genomic_DNA"/>
</dbReference>
<reference evidence="2" key="1">
    <citation type="submission" date="2020-11" db="EMBL/GenBank/DDBJ databases">
        <authorList>
            <person name="Tran Van P."/>
        </authorList>
    </citation>
    <scope>NUCLEOTIDE SEQUENCE</scope>
</reference>
<evidence type="ECO:0000313" key="2">
    <source>
        <dbReference type="EMBL" id="CAD7406182.1"/>
    </source>
</evidence>
<protein>
    <submittedName>
        <fullName evidence="2">Uncharacterized protein</fullName>
    </submittedName>
</protein>
<gene>
    <name evidence="2" type="ORF">TCEB3V08_LOCUS8375</name>
</gene>
<evidence type="ECO:0000256" key="1">
    <source>
        <dbReference type="SAM" id="MobiDB-lite"/>
    </source>
</evidence>
<name>A0A7R9H202_TIMCR</name>
<proteinExistence type="predicted"/>
<organism evidence="2">
    <name type="scientific">Timema cristinae</name>
    <name type="common">Walking stick</name>
    <dbReference type="NCBI Taxonomy" id="61476"/>
    <lineage>
        <taxon>Eukaryota</taxon>
        <taxon>Metazoa</taxon>
        <taxon>Ecdysozoa</taxon>
        <taxon>Arthropoda</taxon>
        <taxon>Hexapoda</taxon>
        <taxon>Insecta</taxon>
        <taxon>Pterygota</taxon>
        <taxon>Neoptera</taxon>
        <taxon>Polyneoptera</taxon>
        <taxon>Phasmatodea</taxon>
        <taxon>Timematodea</taxon>
        <taxon>Timematoidea</taxon>
        <taxon>Timematidae</taxon>
        <taxon>Timema</taxon>
    </lineage>
</organism>
<sequence length="188" mass="21387">MGIREAVEGNFHVHKRATDSLCQNLEVSKRLLRCKKNKTPKWICRYEVFRSISEALVRVGDWISIFSGTGKIVHFEDLEVFAASYPPCEELGQLFPMDRWDSSQNNREKDITSTPIQMEPGPRAYPADLEIPKRDHTVGNTDPIRSDLSVVTCHVTIPTPHSRAYVRPEDDAVVASKHVSITLHHLKQ</sequence>
<dbReference type="AlphaFoldDB" id="A0A7R9H202"/>